<evidence type="ECO:0000313" key="3">
    <source>
        <dbReference type="EMBL" id="TBN54666.1"/>
    </source>
</evidence>
<dbReference type="SUPFAM" id="SSF53474">
    <property type="entry name" value="alpha/beta-Hydrolases"/>
    <property type="match status" value="1"/>
</dbReference>
<evidence type="ECO:0000256" key="2">
    <source>
        <dbReference type="SAM" id="SignalP"/>
    </source>
</evidence>
<dbReference type="PANTHER" id="PTHR48098">
    <property type="entry name" value="ENTEROCHELIN ESTERASE-RELATED"/>
    <property type="match status" value="1"/>
</dbReference>
<dbReference type="Pfam" id="PF00756">
    <property type="entry name" value="Esterase"/>
    <property type="match status" value="1"/>
</dbReference>
<accession>A0A4V2JEC4</accession>
<organism evidence="3 4">
    <name type="scientific">Hansschlegelia quercus</name>
    <dbReference type="NCBI Taxonomy" id="2528245"/>
    <lineage>
        <taxon>Bacteria</taxon>
        <taxon>Pseudomonadati</taxon>
        <taxon>Pseudomonadota</taxon>
        <taxon>Alphaproteobacteria</taxon>
        <taxon>Hyphomicrobiales</taxon>
        <taxon>Methylopilaceae</taxon>
        <taxon>Hansschlegelia</taxon>
    </lineage>
</organism>
<gene>
    <name evidence="3" type="ORF">EYR15_00365</name>
</gene>
<evidence type="ECO:0008006" key="5">
    <source>
        <dbReference type="Google" id="ProtNLM"/>
    </source>
</evidence>
<reference evidence="3 4" key="1">
    <citation type="submission" date="2019-02" db="EMBL/GenBank/DDBJ databases">
        <title>Hansschlegelia quercus sp. nov., a novel methylotrophic bacterium from buds of oak (Quercus robur L.).</title>
        <authorList>
            <person name="Agafonova N.V."/>
            <person name="Kaparullina E.N."/>
            <person name="Grouzdev D.S."/>
            <person name="Doronina N.V."/>
        </authorList>
    </citation>
    <scope>NUCLEOTIDE SEQUENCE [LARGE SCALE GENOMIC DNA]</scope>
    <source>
        <strain evidence="3 4">Dub</strain>
    </source>
</reference>
<dbReference type="Proteomes" id="UP000291613">
    <property type="component" value="Unassembled WGS sequence"/>
</dbReference>
<dbReference type="GO" id="GO:0016747">
    <property type="term" value="F:acyltransferase activity, transferring groups other than amino-acyl groups"/>
    <property type="evidence" value="ECO:0007669"/>
    <property type="project" value="TreeGrafter"/>
</dbReference>
<keyword evidence="2" id="KW-0732">Signal</keyword>
<dbReference type="OrthoDB" id="9784036at2"/>
<dbReference type="InterPro" id="IPR050583">
    <property type="entry name" value="Mycobacterial_A85_antigen"/>
</dbReference>
<dbReference type="AlphaFoldDB" id="A0A4V2JEC4"/>
<comment type="caution">
    <text evidence="3">The sequence shown here is derived from an EMBL/GenBank/DDBJ whole genome shotgun (WGS) entry which is preliminary data.</text>
</comment>
<feature type="region of interest" description="Disordered" evidence="1">
    <location>
        <begin position="312"/>
        <end position="331"/>
    </location>
</feature>
<evidence type="ECO:0000256" key="1">
    <source>
        <dbReference type="SAM" id="MobiDB-lite"/>
    </source>
</evidence>
<dbReference type="PANTHER" id="PTHR48098:SF1">
    <property type="entry name" value="DIACYLGLYCEROL ACYLTRANSFERASE_MYCOLYLTRANSFERASE AG85A"/>
    <property type="match status" value="1"/>
</dbReference>
<name>A0A4V2JEC4_9HYPH</name>
<feature type="signal peptide" evidence="2">
    <location>
        <begin position="1"/>
        <end position="24"/>
    </location>
</feature>
<keyword evidence="4" id="KW-1185">Reference proteome</keyword>
<dbReference type="InterPro" id="IPR029058">
    <property type="entry name" value="AB_hydrolase_fold"/>
</dbReference>
<dbReference type="EMBL" id="SIUB01000001">
    <property type="protein sequence ID" value="TBN54666.1"/>
    <property type="molecule type" value="Genomic_DNA"/>
</dbReference>
<protein>
    <recommendedName>
        <fullName evidence="5">Esterase family protein</fullName>
    </recommendedName>
</protein>
<dbReference type="RefSeq" id="WP_131000919.1">
    <property type="nucleotide sequence ID" value="NZ_JBHSZR010000002.1"/>
</dbReference>
<evidence type="ECO:0000313" key="4">
    <source>
        <dbReference type="Proteomes" id="UP000291613"/>
    </source>
</evidence>
<feature type="chain" id="PRO_5020570491" description="Esterase family protein" evidence="2">
    <location>
        <begin position="25"/>
        <end position="331"/>
    </location>
</feature>
<dbReference type="Gene3D" id="3.40.50.1820">
    <property type="entry name" value="alpha/beta hydrolase"/>
    <property type="match status" value="1"/>
</dbReference>
<sequence length="331" mass="35208">MWSVRALVAASTACLVAAVYPLAAAPQPHTSSIVTRGLKAPSAALGKSIRYSLYKPAEAPPPGQRWPVLYLLHGGGPGEADWLDAGDLAKTMDRAIAAKRIPPTVVVMPLAGNSWYVNNPDPGGEGMMATAITRDLVDAVDSSLPTAACRSGRAVAGLSMGGYGALLYAFDHPREFGSAISLSGSIIQPIRPEMTNRLKRAKNFYDGAFGAPFKVGRFNAWNLFPRVSTLGLGETPKPAVYLNAGDNDLGGIIQGTTELHLALLRRHVDSTLRIVDGRHEWALWRRELGPALAWLGPRLDTTCGGEPVDRVAAAPQKQADSGESTTKVETH</sequence>
<dbReference type="InterPro" id="IPR000801">
    <property type="entry name" value="Esterase-like"/>
</dbReference>
<proteinExistence type="predicted"/>